<organism evidence="4 5">
    <name type="scientific">Saccharomycodes ludwigii</name>
    <dbReference type="NCBI Taxonomy" id="36035"/>
    <lineage>
        <taxon>Eukaryota</taxon>
        <taxon>Fungi</taxon>
        <taxon>Dikarya</taxon>
        <taxon>Ascomycota</taxon>
        <taxon>Saccharomycotina</taxon>
        <taxon>Saccharomycetes</taxon>
        <taxon>Saccharomycodales</taxon>
        <taxon>Saccharomycodaceae</taxon>
        <taxon>Saccharomycodes</taxon>
    </lineage>
</organism>
<dbReference type="GO" id="GO:0043248">
    <property type="term" value="P:proteasome assembly"/>
    <property type="evidence" value="ECO:0007669"/>
    <property type="project" value="TreeGrafter"/>
</dbReference>
<evidence type="ECO:0000313" key="5">
    <source>
        <dbReference type="Proteomes" id="UP000262825"/>
    </source>
</evidence>
<dbReference type="VEuPathDB" id="FungiDB:SCODWIG_02220"/>
<dbReference type="InterPro" id="IPR019151">
    <property type="entry name" value="Proteasome_assmbl_chaperone_2"/>
</dbReference>
<name>A0A376B7A5_9ASCO</name>
<evidence type="ECO:0000256" key="1">
    <source>
        <dbReference type="ARBA" id="ARBA00019186"/>
    </source>
</evidence>
<accession>A0A376B7A5</accession>
<dbReference type="PIRSF" id="PIRSF010044">
    <property type="entry name" value="UCP010044"/>
    <property type="match status" value="1"/>
</dbReference>
<keyword evidence="5" id="KW-1185">Reference proteome</keyword>
<dbReference type="InterPro" id="IPR038389">
    <property type="entry name" value="PSMG2_sf"/>
</dbReference>
<evidence type="ECO:0000313" key="4">
    <source>
        <dbReference type="EMBL" id="SSD60459.1"/>
    </source>
</evidence>
<gene>
    <name evidence="4" type="ORF">SCODWIG_02220</name>
</gene>
<dbReference type="InterPro" id="IPR016562">
    <property type="entry name" value="Proteasome_assmbl_chp_2_euk"/>
</dbReference>
<dbReference type="OrthoDB" id="10260712at2759"/>
<dbReference type="Pfam" id="PF09754">
    <property type="entry name" value="PAC2"/>
    <property type="match status" value="1"/>
</dbReference>
<dbReference type="EMBL" id="UFAJ01000358">
    <property type="protein sequence ID" value="SSD60459.1"/>
    <property type="molecule type" value="Genomic_DNA"/>
</dbReference>
<dbReference type="GO" id="GO:0005634">
    <property type="term" value="C:nucleus"/>
    <property type="evidence" value="ECO:0007669"/>
    <property type="project" value="TreeGrafter"/>
</dbReference>
<evidence type="ECO:0000256" key="2">
    <source>
        <dbReference type="ARBA" id="ARBA00023186"/>
    </source>
</evidence>
<dbReference type="Gene3D" id="3.40.50.10900">
    <property type="entry name" value="PAC-like subunit"/>
    <property type="match status" value="2"/>
</dbReference>
<dbReference type="AlphaFoldDB" id="A0A376B7A5"/>
<dbReference type="PANTHER" id="PTHR12970">
    <property type="entry name" value="PROTEASOME ASSEMBLY CHAPERONE 2"/>
    <property type="match status" value="1"/>
</dbReference>
<evidence type="ECO:0000256" key="3">
    <source>
        <dbReference type="ARBA" id="ARBA00025745"/>
    </source>
</evidence>
<dbReference type="GO" id="GO:0005829">
    <property type="term" value="C:cytosol"/>
    <property type="evidence" value="ECO:0007669"/>
    <property type="project" value="TreeGrafter"/>
</dbReference>
<protein>
    <recommendedName>
        <fullName evidence="1">Proteasome assembly chaperone 2</fullName>
    </recommendedName>
</protein>
<keyword evidence="2" id="KW-0143">Chaperone</keyword>
<sequence length="312" mass="35722">MSTLIIPLVSTGNVPQLTVDLLLHNEHTNYKYVKDLNAQFLHPFLGPLDKLSGEQGISKLYTNDDASTSSKINVKQFSTPIELYYSKKENTYIIQQRTPIVPTYENNFINSAILPLLKEYKNEIKKIIVLDSIGPYEMQVADNNNDSDNSIYIEDKIFSSRVSIGEKNDSNSIEDIDKKYLALSLLSSPSDTAIKSNNIDKLLLNFTSRKENFQLGLDRTRFAFKLIYHILHFNIHLDLSYFDMFVYEGDNSQDAAYLVEILYTYNYKNMVSENSANRIKKLTIKDLSPPISWKGLYGFGEVPDSMEQGLYI</sequence>
<dbReference type="PANTHER" id="PTHR12970:SF1">
    <property type="entry name" value="PROTEASOME ASSEMBLY CHAPERONE 2"/>
    <property type="match status" value="1"/>
</dbReference>
<reference evidence="5" key="1">
    <citation type="submission" date="2018-06" db="EMBL/GenBank/DDBJ databases">
        <authorList>
            <person name="Guldener U."/>
        </authorList>
    </citation>
    <scope>NUCLEOTIDE SEQUENCE [LARGE SCALE GENOMIC DNA]</scope>
    <source>
        <strain evidence="5">UTAD17</strain>
    </source>
</reference>
<comment type="similarity">
    <text evidence="3">Belongs to the PSMG2 family.</text>
</comment>
<proteinExistence type="inferred from homology"/>
<dbReference type="Proteomes" id="UP000262825">
    <property type="component" value="Unassembled WGS sequence"/>
</dbReference>